<proteinExistence type="predicted"/>
<feature type="signal peptide" evidence="1">
    <location>
        <begin position="1"/>
        <end position="18"/>
    </location>
</feature>
<sequence length="341" mass="36021">MAAMHFVILALLMSASSAMFKRDMRQVMEEEFPDLKSLGDTVSNAAKEAQQVVKTGTDAVQGAKDLALDTFEQAVAQVNKSLEVVGGDIQRMNITAESSIQGMDKEVSESKDKAKAFASSGLTMLNALNEQVDKVLAELKAVPKMAEDVLTGLNQKKAALSLDKAMESALDLASNWQKSLQEMTQQLKAVLGNFAQGNPANATNGTNGTNATMIALQIDPQKELADLSDALQRPLADLSDAADNLKSVASKTQDALGNFVDAGVEAAQEHLPKDLVANVTTMFKGVQAKAVEQLSPLADVGAEVVNGLYSTAAKAGLDLKKSSALRASVAALLPLALFWLS</sequence>
<comment type="caution">
    <text evidence="2">The sequence shown here is derived from an EMBL/GenBank/DDBJ whole genome shotgun (WGS) entry which is preliminary data.</text>
</comment>
<keyword evidence="3" id="KW-1185">Reference proteome</keyword>
<organism evidence="2 3">
    <name type="scientific">Effrenium voratum</name>
    <dbReference type="NCBI Taxonomy" id="2562239"/>
    <lineage>
        <taxon>Eukaryota</taxon>
        <taxon>Sar</taxon>
        <taxon>Alveolata</taxon>
        <taxon>Dinophyceae</taxon>
        <taxon>Suessiales</taxon>
        <taxon>Symbiodiniaceae</taxon>
        <taxon>Effrenium</taxon>
    </lineage>
</organism>
<keyword evidence="1" id="KW-0732">Signal</keyword>
<dbReference type="AlphaFoldDB" id="A0AA36N3D8"/>
<gene>
    <name evidence="2" type="ORF">EVOR1521_LOCUS21209</name>
</gene>
<protein>
    <submittedName>
        <fullName evidence="2">Uncharacterized protein</fullName>
    </submittedName>
</protein>
<dbReference type="Proteomes" id="UP001178507">
    <property type="component" value="Unassembled WGS sequence"/>
</dbReference>
<evidence type="ECO:0000313" key="2">
    <source>
        <dbReference type="EMBL" id="CAJ1397130.1"/>
    </source>
</evidence>
<evidence type="ECO:0000313" key="3">
    <source>
        <dbReference type="Proteomes" id="UP001178507"/>
    </source>
</evidence>
<feature type="chain" id="PRO_5041215748" evidence="1">
    <location>
        <begin position="19"/>
        <end position="341"/>
    </location>
</feature>
<evidence type="ECO:0000256" key="1">
    <source>
        <dbReference type="SAM" id="SignalP"/>
    </source>
</evidence>
<dbReference type="EMBL" id="CAUJNA010003255">
    <property type="protein sequence ID" value="CAJ1397130.1"/>
    <property type="molecule type" value="Genomic_DNA"/>
</dbReference>
<reference evidence="2" key="1">
    <citation type="submission" date="2023-08" db="EMBL/GenBank/DDBJ databases">
        <authorList>
            <person name="Chen Y."/>
            <person name="Shah S."/>
            <person name="Dougan E. K."/>
            <person name="Thang M."/>
            <person name="Chan C."/>
        </authorList>
    </citation>
    <scope>NUCLEOTIDE SEQUENCE</scope>
</reference>
<accession>A0AA36N3D8</accession>
<name>A0AA36N3D8_9DINO</name>